<dbReference type="AlphaFoldDB" id="A0AAD7M4U4"/>
<accession>A0AAD7M4U4</accession>
<dbReference type="EMBL" id="JARAOO010000004">
    <property type="protein sequence ID" value="KAJ7969862.1"/>
    <property type="molecule type" value="Genomic_DNA"/>
</dbReference>
<keyword evidence="3" id="KW-1185">Reference proteome</keyword>
<evidence type="ECO:0000313" key="3">
    <source>
        <dbReference type="Proteomes" id="UP001163823"/>
    </source>
</evidence>
<gene>
    <name evidence="2" type="ORF">O6P43_008139</name>
</gene>
<name>A0AAD7M4U4_QUISA</name>
<feature type="signal peptide" evidence="1">
    <location>
        <begin position="1"/>
        <end position="18"/>
    </location>
</feature>
<evidence type="ECO:0000313" key="2">
    <source>
        <dbReference type="EMBL" id="KAJ7969862.1"/>
    </source>
</evidence>
<feature type="chain" id="PRO_5042066230" evidence="1">
    <location>
        <begin position="19"/>
        <end position="116"/>
    </location>
</feature>
<reference evidence="2" key="1">
    <citation type="journal article" date="2023" name="Science">
        <title>Elucidation of the pathway for biosynthesis of saponin adjuvants from the soapbark tree.</title>
        <authorList>
            <person name="Reed J."/>
            <person name="Orme A."/>
            <person name="El-Demerdash A."/>
            <person name="Owen C."/>
            <person name="Martin L.B.B."/>
            <person name="Misra R.C."/>
            <person name="Kikuchi S."/>
            <person name="Rejzek M."/>
            <person name="Martin A.C."/>
            <person name="Harkess A."/>
            <person name="Leebens-Mack J."/>
            <person name="Louveau T."/>
            <person name="Stephenson M.J."/>
            <person name="Osbourn A."/>
        </authorList>
    </citation>
    <scope>NUCLEOTIDE SEQUENCE</scope>
    <source>
        <strain evidence="2">S10</strain>
    </source>
</reference>
<comment type="caution">
    <text evidence="2">The sequence shown here is derived from an EMBL/GenBank/DDBJ whole genome shotgun (WGS) entry which is preliminary data.</text>
</comment>
<proteinExistence type="predicted"/>
<dbReference type="Proteomes" id="UP001163823">
    <property type="component" value="Chromosome 4"/>
</dbReference>
<sequence length="116" mass="12691">MKKCFVFVVIGMLATVHAQVIHETPPFSSSQTGQGFMSDKVVPRLACSAKCALKCLKRSGFFFKFCMAICGSKCIVSPTDAAYACTNNCVKNTFSSDVNDVEEFVDSCYKKCSKNL</sequence>
<protein>
    <submittedName>
        <fullName evidence="2">Pollen-specific leucine-rich repeat extensin-like protein 2</fullName>
    </submittedName>
</protein>
<dbReference type="KEGG" id="qsa:O6P43_008139"/>
<keyword evidence="1" id="KW-0732">Signal</keyword>
<evidence type="ECO:0000256" key="1">
    <source>
        <dbReference type="SAM" id="SignalP"/>
    </source>
</evidence>
<organism evidence="2 3">
    <name type="scientific">Quillaja saponaria</name>
    <name type="common">Soap bark tree</name>
    <dbReference type="NCBI Taxonomy" id="32244"/>
    <lineage>
        <taxon>Eukaryota</taxon>
        <taxon>Viridiplantae</taxon>
        <taxon>Streptophyta</taxon>
        <taxon>Embryophyta</taxon>
        <taxon>Tracheophyta</taxon>
        <taxon>Spermatophyta</taxon>
        <taxon>Magnoliopsida</taxon>
        <taxon>eudicotyledons</taxon>
        <taxon>Gunneridae</taxon>
        <taxon>Pentapetalae</taxon>
        <taxon>rosids</taxon>
        <taxon>fabids</taxon>
        <taxon>Fabales</taxon>
        <taxon>Quillajaceae</taxon>
        <taxon>Quillaja</taxon>
    </lineage>
</organism>